<organism evidence="1 2">
    <name type="scientific">Sistotremastrum niveocremeum HHB9708</name>
    <dbReference type="NCBI Taxonomy" id="1314777"/>
    <lineage>
        <taxon>Eukaryota</taxon>
        <taxon>Fungi</taxon>
        <taxon>Dikarya</taxon>
        <taxon>Basidiomycota</taxon>
        <taxon>Agaricomycotina</taxon>
        <taxon>Agaricomycetes</taxon>
        <taxon>Sistotremastrales</taxon>
        <taxon>Sistotremastraceae</taxon>
        <taxon>Sertulicium</taxon>
        <taxon>Sertulicium niveocremeum</taxon>
    </lineage>
</organism>
<gene>
    <name evidence="1" type="ORF">SISNIDRAFT_484016</name>
</gene>
<dbReference type="SUPFAM" id="SSF52047">
    <property type="entry name" value="RNI-like"/>
    <property type="match status" value="1"/>
</dbReference>
<evidence type="ECO:0000313" key="2">
    <source>
        <dbReference type="Proteomes" id="UP000076722"/>
    </source>
</evidence>
<dbReference type="Gene3D" id="3.80.10.10">
    <property type="entry name" value="Ribonuclease Inhibitor"/>
    <property type="match status" value="1"/>
</dbReference>
<dbReference type="InterPro" id="IPR032675">
    <property type="entry name" value="LRR_dom_sf"/>
</dbReference>
<dbReference type="AlphaFoldDB" id="A0A164WL09"/>
<reference evidence="1 2" key="1">
    <citation type="journal article" date="2016" name="Mol. Biol. Evol.">
        <title>Comparative Genomics of Early-Diverging Mushroom-Forming Fungi Provides Insights into the Origins of Lignocellulose Decay Capabilities.</title>
        <authorList>
            <person name="Nagy L.G."/>
            <person name="Riley R."/>
            <person name="Tritt A."/>
            <person name="Adam C."/>
            <person name="Daum C."/>
            <person name="Floudas D."/>
            <person name="Sun H."/>
            <person name="Yadav J.S."/>
            <person name="Pangilinan J."/>
            <person name="Larsson K.H."/>
            <person name="Matsuura K."/>
            <person name="Barry K."/>
            <person name="Labutti K."/>
            <person name="Kuo R."/>
            <person name="Ohm R.A."/>
            <person name="Bhattacharya S.S."/>
            <person name="Shirouzu T."/>
            <person name="Yoshinaga Y."/>
            <person name="Martin F.M."/>
            <person name="Grigoriev I.V."/>
            <person name="Hibbett D.S."/>
        </authorList>
    </citation>
    <scope>NUCLEOTIDE SEQUENCE [LARGE SCALE GENOMIC DNA]</scope>
    <source>
        <strain evidence="1 2">HHB9708</strain>
    </source>
</reference>
<protein>
    <recommendedName>
        <fullName evidence="3">F-box domain-containing protein</fullName>
    </recommendedName>
</protein>
<dbReference type="Proteomes" id="UP000076722">
    <property type="component" value="Unassembled WGS sequence"/>
</dbReference>
<evidence type="ECO:0000313" key="1">
    <source>
        <dbReference type="EMBL" id="KZS95140.1"/>
    </source>
</evidence>
<evidence type="ECO:0008006" key="3">
    <source>
        <dbReference type="Google" id="ProtNLM"/>
    </source>
</evidence>
<dbReference type="EMBL" id="KV419402">
    <property type="protein sequence ID" value="KZS95140.1"/>
    <property type="molecule type" value="Genomic_DNA"/>
</dbReference>
<name>A0A164WL09_9AGAM</name>
<keyword evidence="2" id="KW-1185">Reference proteome</keyword>
<sequence length="530" mass="60121">MVPVQVVDHTMQHVSYTPETQHSFWSIPELVALVVDACRHDDIPNLTLVSRSVYGVAMDGLCRNIKVLQKFLRILAPLTLNQNGEYIFSRDPTLEDWDRFSRASQRVRSLTYNPQGPNPYIADSAWQQFITTSSSLPSQSPLFPRLTEIHWSNRRRPPQTIHSLFFMSDGLRILNLDAWNWDDTSTMLSGIMLRAPNLSVLRVAGIWTSPERRISDDVEERLIECIQHLEHLDSVALPVELLSSRAFLTLADKPFLSKIFQTTGPVAIDYALHKHLLLIQPYAFRSLLKLNLGMPLETLTKSLAESAGVLNIDSFIINIPSFLPNANPRLCFSLIAHTFPRLKELVLRANPKMRLRIDVAVLRPLFSLSALRHVHFDYQDLPDGFCDQDMFEIATSWTKLEVLYFSWSKSRVQPDSGMRLTIAALAPFAENCPHMRNLSLAVNASLPPALPPSADARFGRRFRCWEVLSSVIDSEGAHIGQIATFLSQIFSLSGTFTWVPSQVGQGPWQSRWAELKSELDNLRRMQSLPL</sequence>
<accession>A0A164WL09</accession>
<proteinExistence type="predicted"/>